<protein>
    <recommendedName>
        <fullName evidence="5">4-oxalocrotonate tautomerase-like domain-containing protein</fullName>
    </recommendedName>
</protein>
<organism evidence="6 7">
    <name type="scientific">Desulfosarcina widdelii</name>
    <dbReference type="NCBI Taxonomy" id="947919"/>
    <lineage>
        <taxon>Bacteria</taxon>
        <taxon>Pseudomonadati</taxon>
        <taxon>Thermodesulfobacteriota</taxon>
        <taxon>Desulfobacteria</taxon>
        <taxon>Desulfobacterales</taxon>
        <taxon>Desulfosarcinaceae</taxon>
        <taxon>Desulfosarcina</taxon>
    </lineage>
</organism>
<dbReference type="Gene3D" id="3.30.429.10">
    <property type="entry name" value="Macrophage Migration Inhibitory Factor"/>
    <property type="match status" value="1"/>
</dbReference>
<dbReference type="RefSeq" id="WP_155303272.1">
    <property type="nucleotide sequence ID" value="NZ_AP021875.1"/>
</dbReference>
<sequence length="125" mass="13912">MENKLSRRGFIKKSAVALGTLAVCDLTGMVLPGKENTGQTFASEGYHENDMVHVIVKLWPGRSEQIKQRLSDAIFEDVVSIIGSGEESVSVDIEEISSGDWKEKVYDPEIRGNMENLYKKPGYSM</sequence>
<keyword evidence="3" id="KW-0479">Metal-binding</keyword>
<name>A0A5K7Z020_9BACT</name>
<dbReference type="KEGG" id="dwd:DSCW_16450"/>
<accession>A0A5K7Z020</accession>
<evidence type="ECO:0000256" key="1">
    <source>
        <dbReference type="ARBA" id="ARBA00004196"/>
    </source>
</evidence>
<dbReference type="InterPro" id="IPR006311">
    <property type="entry name" value="TAT_signal"/>
</dbReference>
<proteinExistence type="predicted"/>
<evidence type="ECO:0000256" key="4">
    <source>
        <dbReference type="ARBA" id="ARBA00023235"/>
    </source>
</evidence>
<dbReference type="GO" id="GO:0016853">
    <property type="term" value="F:isomerase activity"/>
    <property type="evidence" value="ECO:0007669"/>
    <property type="project" value="UniProtKB-KW"/>
</dbReference>
<evidence type="ECO:0000256" key="2">
    <source>
        <dbReference type="ARBA" id="ARBA00011771"/>
    </source>
</evidence>
<evidence type="ECO:0000313" key="7">
    <source>
        <dbReference type="Proteomes" id="UP000427769"/>
    </source>
</evidence>
<keyword evidence="4" id="KW-0413">Isomerase</keyword>
<evidence type="ECO:0000256" key="3">
    <source>
        <dbReference type="ARBA" id="ARBA00023014"/>
    </source>
</evidence>
<keyword evidence="7" id="KW-1185">Reference proteome</keyword>
<dbReference type="OrthoDB" id="3395834at2"/>
<dbReference type="AlphaFoldDB" id="A0A5K7Z020"/>
<dbReference type="GO" id="GO:0030313">
    <property type="term" value="C:cell envelope"/>
    <property type="evidence" value="ECO:0007669"/>
    <property type="project" value="UniProtKB-SubCell"/>
</dbReference>
<dbReference type="Pfam" id="PF01361">
    <property type="entry name" value="Tautomerase"/>
    <property type="match status" value="1"/>
</dbReference>
<feature type="domain" description="4-oxalocrotonate tautomerase-like" evidence="5">
    <location>
        <begin position="53"/>
        <end position="101"/>
    </location>
</feature>
<keyword evidence="3" id="KW-0408">Iron</keyword>
<dbReference type="NCBIfam" id="TIGR01409">
    <property type="entry name" value="TAT_signal_seq"/>
    <property type="match status" value="1"/>
</dbReference>
<dbReference type="InterPro" id="IPR014347">
    <property type="entry name" value="Tautomerase/MIF_sf"/>
</dbReference>
<dbReference type="SUPFAM" id="SSF55331">
    <property type="entry name" value="Tautomerase/MIF"/>
    <property type="match status" value="1"/>
</dbReference>
<dbReference type="EMBL" id="AP021875">
    <property type="protein sequence ID" value="BBO74228.1"/>
    <property type="molecule type" value="Genomic_DNA"/>
</dbReference>
<keyword evidence="3" id="KW-0411">Iron-sulfur</keyword>
<comment type="subcellular location">
    <subcellularLocation>
        <location evidence="1">Cell envelope</location>
    </subcellularLocation>
</comment>
<evidence type="ECO:0000313" key="6">
    <source>
        <dbReference type="EMBL" id="BBO74228.1"/>
    </source>
</evidence>
<evidence type="ECO:0000259" key="5">
    <source>
        <dbReference type="Pfam" id="PF01361"/>
    </source>
</evidence>
<gene>
    <name evidence="6" type="ORF">DSCW_16450</name>
</gene>
<dbReference type="PROSITE" id="PS51318">
    <property type="entry name" value="TAT"/>
    <property type="match status" value="1"/>
</dbReference>
<dbReference type="GO" id="GO:0051536">
    <property type="term" value="F:iron-sulfur cluster binding"/>
    <property type="evidence" value="ECO:0007669"/>
    <property type="project" value="UniProtKB-KW"/>
</dbReference>
<comment type="subunit">
    <text evidence="2">Heterodimer of a large and a small subunit.</text>
</comment>
<dbReference type="InterPro" id="IPR004370">
    <property type="entry name" value="4-OT-like_dom"/>
</dbReference>
<dbReference type="Proteomes" id="UP000427769">
    <property type="component" value="Chromosome"/>
</dbReference>
<reference evidence="6 7" key="1">
    <citation type="submission" date="2019-11" db="EMBL/GenBank/DDBJ databases">
        <title>Comparative genomics of hydrocarbon-degrading Desulfosarcina strains.</title>
        <authorList>
            <person name="Watanabe M."/>
            <person name="Kojima H."/>
            <person name="Fukui M."/>
        </authorList>
    </citation>
    <scope>NUCLEOTIDE SEQUENCE [LARGE SCALE GENOMIC DNA]</scope>
    <source>
        <strain evidence="6 7">PP31</strain>
    </source>
</reference>
<dbReference type="InterPro" id="IPR019546">
    <property type="entry name" value="TAT_signal_bac_arc"/>
</dbReference>